<keyword evidence="2" id="KW-1185">Reference proteome</keyword>
<dbReference type="EMBL" id="JBDIMF010000001">
    <property type="protein sequence ID" value="MEN2784944.1"/>
    <property type="molecule type" value="Genomic_DNA"/>
</dbReference>
<sequence>MCRYDDSLVALNTALNLMVDEGDTLLIAAIAHPMQIVSDRISYEDDTVRETTVYAAGGCPGSISIR</sequence>
<comment type="caution">
    <text evidence="1">The sequence shown here is derived from an EMBL/GenBank/DDBJ whole genome shotgun (WGS) entry which is preliminary data.</text>
</comment>
<reference evidence="1 2" key="1">
    <citation type="submission" date="2024-05" db="EMBL/GenBank/DDBJ databases">
        <authorList>
            <person name="Liu Q."/>
            <person name="Xin Y.-H."/>
        </authorList>
    </citation>
    <scope>NUCLEOTIDE SEQUENCE [LARGE SCALE GENOMIC DNA]</scope>
    <source>
        <strain evidence="1 2">CGMCC 1.15349</strain>
    </source>
</reference>
<accession>A0ABU9XM98</accession>
<dbReference type="RefSeq" id="WP_345862323.1">
    <property type="nucleotide sequence ID" value="NZ_JBDIMF010000001.1"/>
</dbReference>
<gene>
    <name evidence="1" type="ORF">ABC969_00740</name>
</gene>
<organism evidence="1 2">
    <name type="scientific">Sphingomonas qilianensis</name>
    <dbReference type="NCBI Taxonomy" id="1736690"/>
    <lineage>
        <taxon>Bacteria</taxon>
        <taxon>Pseudomonadati</taxon>
        <taxon>Pseudomonadota</taxon>
        <taxon>Alphaproteobacteria</taxon>
        <taxon>Sphingomonadales</taxon>
        <taxon>Sphingomonadaceae</taxon>
        <taxon>Sphingomonas</taxon>
    </lineage>
</organism>
<evidence type="ECO:0000313" key="1">
    <source>
        <dbReference type="EMBL" id="MEN2784944.1"/>
    </source>
</evidence>
<dbReference type="Proteomes" id="UP001404104">
    <property type="component" value="Unassembled WGS sequence"/>
</dbReference>
<name>A0ABU9XM98_9SPHN</name>
<evidence type="ECO:0000313" key="2">
    <source>
        <dbReference type="Proteomes" id="UP001404104"/>
    </source>
</evidence>
<protein>
    <submittedName>
        <fullName evidence="1">Uncharacterized protein</fullName>
    </submittedName>
</protein>
<proteinExistence type="predicted"/>